<dbReference type="InterPro" id="IPR001650">
    <property type="entry name" value="Helicase_C-like"/>
</dbReference>
<dbReference type="Proteomes" id="UP000789405">
    <property type="component" value="Unassembled WGS sequence"/>
</dbReference>
<dbReference type="AlphaFoldDB" id="A0A9N9PIG9"/>
<evidence type="ECO:0000256" key="6">
    <source>
        <dbReference type="ARBA" id="ARBA00047984"/>
    </source>
</evidence>
<dbReference type="CDD" id="cd18787">
    <property type="entry name" value="SF2_C_DEAD"/>
    <property type="match status" value="1"/>
</dbReference>
<dbReference type="GO" id="GO:0016787">
    <property type="term" value="F:hydrolase activity"/>
    <property type="evidence" value="ECO:0007669"/>
    <property type="project" value="UniProtKB-KW"/>
</dbReference>
<feature type="non-terminal residue" evidence="8">
    <location>
        <position position="113"/>
    </location>
</feature>
<evidence type="ECO:0000313" key="9">
    <source>
        <dbReference type="Proteomes" id="UP000789405"/>
    </source>
</evidence>
<feature type="non-terminal residue" evidence="8">
    <location>
        <position position="1"/>
    </location>
</feature>
<organism evidence="8 9">
    <name type="scientific">Dentiscutata erythropus</name>
    <dbReference type="NCBI Taxonomy" id="1348616"/>
    <lineage>
        <taxon>Eukaryota</taxon>
        <taxon>Fungi</taxon>
        <taxon>Fungi incertae sedis</taxon>
        <taxon>Mucoromycota</taxon>
        <taxon>Glomeromycotina</taxon>
        <taxon>Glomeromycetes</taxon>
        <taxon>Diversisporales</taxon>
        <taxon>Gigasporaceae</taxon>
        <taxon>Dentiscutata</taxon>
    </lineage>
</organism>
<evidence type="ECO:0000256" key="4">
    <source>
        <dbReference type="ARBA" id="ARBA00022806"/>
    </source>
</evidence>
<dbReference type="PROSITE" id="PS51194">
    <property type="entry name" value="HELICASE_CTER"/>
    <property type="match status" value="1"/>
</dbReference>
<keyword evidence="4" id="KW-0347">Helicase</keyword>
<keyword evidence="5" id="KW-0067">ATP-binding</keyword>
<dbReference type="GO" id="GO:0005829">
    <property type="term" value="C:cytosol"/>
    <property type="evidence" value="ECO:0007669"/>
    <property type="project" value="TreeGrafter"/>
</dbReference>
<evidence type="ECO:0000256" key="1">
    <source>
        <dbReference type="ARBA" id="ARBA00012552"/>
    </source>
</evidence>
<keyword evidence="2" id="KW-0547">Nucleotide-binding</keyword>
<dbReference type="Gene3D" id="3.40.50.300">
    <property type="entry name" value="P-loop containing nucleotide triphosphate hydrolases"/>
    <property type="match status" value="1"/>
</dbReference>
<reference evidence="8" key="1">
    <citation type="submission" date="2021-06" db="EMBL/GenBank/DDBJ databases">
        <authorList>
            <person name="Kallberg Y."/>
            <person name="Tangrot J."/>
            <person name="Rosling A."/>
        </authorList>
    </citation>
    <scope>NUCLEOTIDE SEQUENCE</scope>
    <source>
        <strain evidence="8">MA453B</strain>
    </source>
</reference>
<evidence type="ECO:0000313" key="8">
    <source>
        <dbReference type="EMBL" id="CAG8819691.1"/>
    </source>
</evidence>
<evidence type="ECO:0000256" key="3">
    <source>
        <dbReference type="ARBA" id="ARBA00022801"/>
    </source>
</evidence>
<dbReference type="PANTHER" id="PTHR47959:SF1">
    <property type="entry name" value="ATP-DEPENDENT RNA HELICASE DBPA"/>
    <property type="match status" value="1"/>
</dbReference>
<comment type="caution">
    <text evidence="8">The sequence shown here is derived from an EMBL/GenBank/DDBJ whole genome shotgun (WGS) entry which is preliminary data.</text>
</comment>
<name>A0A9N9PIG9_9GLOM</name>
<dbReference type="GO" id="GO:0005524">
    <property type="term" value="F:ATP binding"/>
    <property type="evidence" value="ECO:0007669"/>
    <property type="project" value="UniProtKB-KW"/>
</dbReference>
<sequence length="113" mass="13180">IYDCLYFIRKTSYDSTFIPQPSYIICAKSVDSAHRLSELIRIFENSEYSSDLSQEERKNILNKFKHGEIQLLICSDLIARGIDIDHVDTVINYDVPIYMKKYVHCVGRTARAR</sequence>
<proteinExistence type="predicted"/>
<dbReference type="SMART" id="SM00490">
    <property type="entry name" value="HELICc"/>
    <property type="match status" value="1"/>
</dbReference>
<accession>A0A9N9PIG9</accession>
<dbReference type="EMBL" id="CAJVPY010058302">
    <property type="protein sequence ID" value="CAG8819691.1"/>
    <property type="molecule type" value="Genomic_DNA"/>
</dbReference>
<comment type="catalytic activity">
    <reaction evidence="6">
        <text>ATP + H2O = ADP + phosphate + H(+)</text>
        <dbReference type="Rhea" id="RHEA:13065"/>
        <dbReference type="ChEBI" id="CHEBI:15377"/>
        <dbReference type="ChEBI" id="CHEBI:15378"/>
        <dbReference type="ChEBI" id="CHEBI:30616"/>
        <dbReference type="ChEBI" id="CHEBI:43474"/>
        <dbReference type="ChEBI" id="CHEBI:456216"/>
        <dbReference type="EC" id="3.6.4.13"/>
    </reaction>
</comment>
<keyword evidence="9" id="KW-1185">Reference proteome</keyword>
<dbReference type="InterPro" id="IPR050079">
    <property type="entry name" value="DEAD_box_RNA_helicase"/>
</dbReference>
<dbReference type="PANTHER" id="PTHR47959">
    <property type="entry name" value="ATP-DEPENDENT RNA HELICASE RHLE-RELATED"/>
    <property type="match status" value="1"/>
</dbReference>
<feature type="domain" description="Helicase C-terminal" evidence="7">
    <location>
        <begin position="1"/>
        <end position="113"/>
    </location>
</feature>
<dbReference type="Pfam" id="PF00271">
    <property type="entry name" value="Helicase_C"/>
    <property type="match status" value="1"/>
</dbReference>
<evidence type="ECO:0000256" key="2">
    <source>
        <dbReference type="ARBA" id="ARBA00022741"/>
    </source>
</evidence>
<gene>
    <name evidence="8" type="ORF">DERYTH_LOCUS26821</name>
</gene>
<protein>
    <recommendedName>
        <fullName evidence="1">RNA helicase</fullName>
        <ecNumber evidence="1">3.6.4.13</ecNumber>
    </recommendedName>
</protein>
<evidence type="ECO:0000256" key="5">
    <source>
        <dbReference type="ARBA" id="ARBA00022840"/>
    </source>
</evidence>
<dbReference type="SUPFAM" id="SSF52540">
    <property type="entry name" value="P-loop containing nucleoside triphosphate hydrolases"/>
    <property type="match status" value="1"/>
</dbReference>
<dbReference type="OrthoDB" id="10265785at2759"/>
<evidence type="ECO:0000259" key="7">
    <source>
        <dbReference type="PROSITE" id="PS51194"/>
    </source>
</evidence>
<keyword evidence="3" id="KW-0378">Hydrolase</keyword>
<dbReference type="InterPro" id="IPR027417">
    <property type="entry name" value="P-loop_NTPase"/>
</dbReference>
<dbReference type="GO" id="GO:0003724">
    <property type="term" value="F:RNA helicase activity"/>
    <property type="evidence" value="ECO:0007669"/>
    <property type="project" value="UniProtKB-EC"/>
</dbReference>
<dbReference type="EC" id="3.6.4.13" evidence="1"/>